<accession>A0AAN6LZU2</accession>
<name>A0AAN6LZU2_9PLEO</name>
<gene>
    <name evidence="1" type="ORF">GRF29_77g551335</name>
</gene>
<dbReference type="Proteomes" id="UP001280581">
    <property type="component" value="Unassembled WGS sequence"/>
</dbReference>
<evidence type="ECO:0000313" key="2">
    <source>
        <dbReference type="Proteomes" id="UP001280581"/>
    </source>
</evidence>
<proteinExistence type="predicted"/>
<dbReference type="AlphaFoldDB" id="A0AAN6LZU2"/>
<protein>
    <recommendedName>
        <fullName evidence="3">SnoaL-like domain-containing protein</fullName>
    </recommendedName>
</protein>
<keyword evidence="2" id="KW-1185">Reference proteome</keyword>
<sequence length="157" mass="17896">MSPIRDQLLKTATAYLDAHTNRDVEALRGLYSPSCKHENYPKPIQPIFPNVGHEEYFVAAVDIIKMWESFDIHQFADPVVDEEARKVVVFVEGTGKADVGTYVNEYIVVLKMDNEGKLVEERLQFFDSKGLLDWVALLGQRAQEIHQKAMNSKKADE</sequence>
<evidence type="ECO:0008006" key="3">
    <source>
        <dbReference type="Google" id="ProtNLM"/>
    </source>
</evidence>
<evidence type="ECO:0000313" key="1">
    <source>
        <dbReference type="EMBL" id="KAK3208389.1"/>
    </source>
</evidence>
<dbReference type="SUPFAM" id="SSF54427">
    <property type="entry name" value="NTF2-like"/>
    <property type="match status" value="1"/>
</dbReference>
<comment type="caution">
    <text evidence="1">The sequence shown here is derived from an EMBL/GenBank/DDBJ whole genome shotgun (WGS) entry which is preliminary data.</text>
</comment>
<dbReference type="EMBL" id="WVTA01000007">
    <property type="protein sequence ID" value="KAK3208389.1"/>
    <property type="molecule type" value="Genomic_DNA"/>
</dbReference>
<reference evidence="1 2" key="1">
    <citation type="submission" date="2021-02" db="EMBL/GenBank/DDBJ databases">
        <title>Genome assembly of Pseudopithomyces chartarum.</title>
        <authorList>
            <person name="Jauregui R."/>
            <person name="Singh J."/>
            <person name="Voisey C."/>
        </authorList>
    </citation>
    <scope>NUCLEOTIDE SEQUENCE [LARGE SCALE GENOMIC DNA]</scope>
    <source>
        <strain evidence="1 2">AGR01</strain>
    </source>
</reference>
<dbReference type="PANTHER" id="PTHR39598:SF1">
    <property type="entry name" value="AUSTINOID BIOSYNTHESIS CLUSTERS PROTEIN F-RELATED"/>
    <property type="match status" value="1"/>
</dbReference>
<dbReference type="InterPro" id="IPR050977">
    <property type="entry name" value="Fungal_Meroterpenoid_Isomerase"/>
</dbReference>
<organism evidence="1 2">
    <name type="scientific">Pseudopithomyces chartarum</name>
    <dbReference type="NCBI Taxonomy" id="1892770"/>
    <lineage>
        <taxon>Eukaryota</taxon>
        <taxon>Fungi</taxon>
        <taxon>Dikarya</taxon>
        <taxon>Ascomycota</taxon>
        <taxon>Pezizomycotina</taxon>
        <taxon>Dothideomycetes</taxon>
        <taxon>Pleosporomycetidae</taxon>
        <taxon>Pleosporales</taxon>
        <taxon>Massarineae</taxon>
        <taxon>Didymosphaeriaceae</taxon>
        <taxon>Pseudopithomyces</taxon>
    </lineage>
</organism>
<dbReference type="PANTHER" id="PTHR39598">
    <property type="entry name" value="AUSTINOL SYNTHESIS PROTEIN F-RELATED"/>
    <property type="match status" value="1"/>
</dbReference>
<dbReference type="InterPro" id="IPR032710">
    <property type="entry name" value="NTF2-like_dom_sf"/>
</dbReference>
<dbReference type="Gene3D" id="3.10.450.50">
    <property type="match status" value="1"/>
</dbReference>